<keyword evidence="5" id="KW-1185">Reference proteome</keyword>
<organism evidence="4 5">
    <name type="scientific">Fonsecaea multimorphosa CBS 102226</name>
    <dbReference type="NCBI Taxonomy" id="1442371"/>
    <lineage>
        <taxon>Eukaryota</taxon>
        <taxon>Fungi</taxon>
        <taxon>Dikarya</taxon>
        <taxon>Ascomycota</taxon>
        <taxon>Pezizomycotina</taxon>
        <taxon>Eurotiomycetes</taxon>
        <taxon>Chaetothyriomycetidae</taxon>
        <taxon>Chaetothyriales</taxon>
        <taxon>Herpotrichiellaceae</taxon>
        <taxon>Fonsecaea</taxon>
    </lineage>
</organism>
<dbReference type="InterPro" id="IPR057566">
    <property type="entry name" value="TPR_TTI1_N"/>
</dbReference>
<feature type="compositionally biased region" description="Acidic residues" evidence="1">
    <location>
        <begin position="801"/>
        <end position="810"/>
    </location>
</feature>
<sequence>MESSRQQAFQRLRPPCVELSSIALKLKANQTSAKSVLLALEQVHRILCSLGEEDLLDEKLAEYAFFPLTHVFNQSSRISSRGLELAVKCVQILVSRGWRDKLLPEMAKQLLLLMGLLVSRGPDQQNQPPTEELKIASFECMAVLIRQSASLAPAVLEGVGSRSIVDQLVYQLLEAVAEASEEDVQISATYALLELQRAIKSRTLLASLLPRTVSTLVKVLRSSTQARRTRKVLVAYLDLLTEALRNVLADGVASDKFSTKVQTKSSKARGADDEVVLDKSWFDATAAQIDLALTQVVKLRTHDSPDVAEALLNLCLTVIDDCSQTLAQSVPLMVETLAVLCRSSRASRANSALKYLMTSRPEITEILEAKFYDWSQALPRVMQGNDDRPKQQLLKQVTTSFIALTDSSNAIGEEMSKFASILIDTVAAAIESGSKSSSLVSEAPRILPSDLVQQSRSSEHEFMPVVLSHQSQQSSAKELQSLIATLKTHAFSQNITRNLVDHLHDPDVSRKLSAAWLALQFLRSDSSKSFDVMELVEDNASTRDFSLSRPFLISDLYSNVLPFLTEYPDLAGEGDTDWRLVALSLESSILQASQLRQSYRPELVETLFPVLTLLGSSDALLQQHAMTALNLLATACEYDSASHMLIENVDYLINAVALRLNAFDVSRTSLQVIVMMIRLCGGSILPHLDDLIGSIFGALDTFHGYPGLVEQLFDVLKIVVTESSKKPAILAIQSGRSPESHRNAPIHVSKFQDILNDLESRKQRRRQSDKEHEEIISAPHRPWTAAEDSKPSEEHRSLSDTNEDTEDDQPFDQAADREEAKMSKSHQLLLNIAKSTVPHLSSPSPKVRSTLLELLQEISPLLAGHENTFLPLVNSIWPAVVSRLLPGSDPTAANAPYITRAAALTVADICRAAGDFVSSRIEALFDELEILFEKTCSTVLRSTTRQKSVGIPNIKRSGLIISPSDSTQLKNESASSPGQSSMAPYSSPFRSSDGQLLEALVTLLVTILQHVQISEDYVDKVFMLLAPLMHTERVRQALLSYNEDAVWLIENRRPWSESAETSRYPRK</sequence>
<dbReference type="OrthoDB" id="6781668at2759"/>
<proteinExistence type="predicted"/>
<dbReference type="InterPro" id="IPR011989">
    <property type="entry name" value="ARM-like"/>
</dbReference>
<evidence type="ECO:0000313" key="5">
    <source>
        <dbReference type="Proteomes" id="UP000053411"/>
    </source>
</evidence>
<dbReference type="RefSeq" id="XP_016632599.1">
    <property type="nucleotide sequence ID" value="XM_016776280.1"/>
</dbReference>
<feature type="region of interest" description="Disordered" evidence="1">
    <location>
        <begin position="964"/>
        <end position="987"/>
    </location>
</feature>
<dbReference type="AlphaFoldDB" id="A0A0D2IN87"/>
<dbReference type="InterPro" id="IPR052587">
    <property type="entry name" value="TELO2-interacting_protein_1"/>
</dbReference>
<dbReference type="VEuPathDB" id="FungiDB:Z520_05777"/>
<reference evidence="4 5" key="1">
    <citation type="submission" date="2015-01" db="EMBL/GenBank/DDBJ databases">
        <title>The Genome Sequence of Fonsecaea multimorphosa CBS 102226.</title>
        <authorList>
            <consortium name="The Broad Institute Genomics Platform"/>
            <person name="Cuomo C."/>
            <person name="de Hoog S."/>
            <person name="Gorbushina A."/>
            <person name="Stielow B."/>
            <person name="Teixiera M."/>
            <person name="Abouelleil A."/>
            <person name="Chapman S.B."/>
            <person name="Priest M."/>
            <person name="Young S.K."/>
            <person name="Wortman J."/>
            <person name="Nusbaum C."/>
            <person name="Birren B."/>
        </authorList>
    </citation>
    <scope>NUCLEOTIDE SEQUENCE [LARGE SCALE GENOMIC DNA]</scope>
    <source>
        <strain evidence="4 5">CBS 102226</strain>
    </source>
</reference>
<dbReference type="Pfam" id="PF24173">
    <property type="entry name" value="TPR_TTI1_N"/>
    <property type="match status" value="1"/>
</dbReference>
<dbReference type="Pfam" id="PF21547">
    <property type="entry name" value="TTI1"/>
    <property type="match status" value="1"/>
</dbReference>
<dbReference type="STRING" id="1442371.A0A0D2IN87"/>
<feature type="region of interest" description="Disordered" evidence="1">
    <location>
        <begin position="762"/>
        <end position="811"/>
    </location>
</feature>
<dbReference type="SUPFAM" id="SSF48371">
    <property type="entry name" value="ARM repeat"/>
    <property type="match status" value="2"/>
</dbReference>
<dbReference type="GeneID" id="27711523"/>
<protein>
    <recommendedName>
        <fullName evidence="6">HEAT repeat protein</fullName>
    </recommendedName>
</protein>
<dbReference type="InterPro" id="IPR049362">
    <property type="entry name" value="TTI1_rpt"/>
</dbReference>
<dbReference type="GO" id="GO:0005737">
    <property type="term" value="C:cytoplasm"/>
    <property type="evidence" value="ECO:0007669"/>
    <property type="project" value="TreeGrafter"/>
</dbReference>
<dbReference type="PANTHER" id="PTHR18460:SF3">
    <property type="entry name" value="TELO2-INTERACTING PROTEIN 1 HOMOLOG"/>
    <property type="match status" value="1"/>
</dbReference>
<evidence type="ECO:0000259" key="3">
    <source>
        <dbReference type="Pfam" id="PF24181"/>
    </source>
</evidence>
<dbReference type="InterPro" id="IPR016024">
    <property type="entry name" value="ARM-type_fold"/>
</dbReference>
<dbReference type="PANTHER" id="PTHR18460">
    <property type="entry name" value="TEL2 INTERACTING PROTEIN 1 TTI1 FAMILY MEMBER"/>
    <property type="match status" value="1"/>
</dbReference>
<evidence type="ECO:0000259" key="2">
    <source>
        <dbReference type="Pfam" id="PF24173"/>
    </source>
</evidence>
<feature type="compositionally biased region" description="Basic and acidic residues" evidence="1">
    <location>
        <begin position="787"/>
        <end position="798"/>
    </location>
</feature>
<dbReference type="Gene3D" id="1.25.10.10">
    <property type="entry name" value="Leucine-rich Repeat Variant"/>
    <property type="match status" value="1"/>
</dbReference>
<dbReference type="EMBL" id="KN848071">
    <property type="protein sequence ID" value="KIX98476.1"/>
    <property type="molecule type" value="Genomic_DNA"/>
</dbReference>
<accession>A0A0D2IN87</accession>
<dbReference type="InterPro" id="IPR057567">
    <property type="entry name" value="TPR_TTI1_C"/>
</dbReference>
<feature type="domain" description="TTI1 N-terminal TPR" evidence="2">
    <location>
        <begin position="9"/>
        <end position="342"/>
    </location>
</feature>
<dbReference type="Proteomes" id="UP000053411">
    <property type="component" value="Unassembled WGS sequence"/>
</dbReference>
<name>A0A0D2IN87_9EURO</name>
<feature type="domain" description="TTI1 C-terminal TPR" evidence="3">
    <location>
        <begin position="761"/>
        <end position="921"/>
    </location>
</feature>
<evidence type="ECO:0000313" key="4">
    <source>
        <dbReference type="EMBL" id="KIX98476.1"/>
    </source>
</evidence>
<dbReference type="Pfam" id="PF24181">
    <property type="entry name" value="TPR_TTI1_C"/>
    <property type="match status" value="1"/>
</dbReference>
<gene>
    <name evidence="4" type="ORF">Z520_05777</name>
</gene>
<evidence type="ECO:0008006" key="6">
    <source>
        <dbReference type="Google" id="ProtNLM"/>
    </source>
</evidence>
<feature type="compositionally biased region" description="Basic and acidic residues" evidence="1">
    <location>
        <begin position="762"/>
        <end position="775"/>
    </location>
</feature>
<evidence type="ECO:0000256" key="1">
    <source>
        <dbReference type="SAM" id="MobiDB-lite"/>
    </source>
</evidence>